<accession>A0ACB7WFI5</accession>
<keyword evidence="2" id="KW-1185">Reference proteome</keyword>
<dbReference type="Proteomes" id="UP000827976">
    <property type="component" value="Chromosome 4"/>
</dbReference>
<gene>
    <name evidence="1" type="ORF">IHE45_04G119400</name>
</gene>
<evidence type="ECO:0000313" key="2">
    <source>
        <dbReference type="Proteomes" id="UP000827976"/>
    </source>
</evidence>
<proteinExistence type="predicted"/>
<sequence length="171" mass="19280">MEKQEKQKKNSKEGTSASQRVMMLMTRRNHAARKACRQEERDANAGAGVRMSVTQGRKSLSQLEFNAASVAAFLGVKVMAADMPDYMQVHAFRCARRAYDDVHIDNKFSSKKMAHDIKKEFDKVYGVTWHCVVGTSYGSFVTHSTGCFLYFSVEKMLVMLFRTKTPAMASS</sequence>
<dbReference type="EC" id="5.6.1.2" evidence="1"/>
<name>A0ACB7WFI5_DIOAL</name>
<organism evidence="1 2">
    <name type="scientific">Dioscorea alata</name>
    <name type="common">Purple yam</name>
    <dbReference type="NCBI Taxonomy" id="55571"/>
    <lineage>
        <taxon>Eukaryota</taxon>
        <taxon>Viridiplantae</taxon>
        <taxon>Streptophyta</taxon>
        <taxon>Embryophyta</taxon>
        <taxon>Tracheophyta</taxon>
        <taxon>Spermatophyta</taxon>
        <taxon>Magnoliopsida</taxon>
        <taxon>Liliopsida</taxon>
        <taxon>Dioscoreales</taxon>
        <taxon>Dioscoreaceae</taxon>
        <taxon>Dioscorea</taxon>
    </lineage>
</organism>
<reference evidence="2" key="1">
    <citation type="journal article" date="2022" name="Nat. Commun.">
        <title>Chromosome evolution and the genetic basis of agronomically important traits in greater yam.</title>
        <authorList>
            <person name="Bredeson J.V."/>
            <person name="Lyons J.B."/>
            <person name="Oniyinde I.O."/>
            <person name="Okereke N.R."/>
            <person name="Kolade O."/>
            <person name="Nnabue I."/>
            <person name="Nwadili C.O."/>
            <person name="Hribova E."/>
            <person name="Parker M."/>
            <person name="Nwogha J."/>
            <person name="Shu S."/>
            <person name="Carlson J."/>
            <person name="Kariba R."/>
            <person name="Muthemba S."/>
            <person name="Knop K."/>
            <person name="Barton G.J."/>
            <person name="Sherwood A.V."/>
            <person name="Lopez-Montes A."/>
            <person name="Asiedu R."/>
            <person name="Jamnadass R."/>
            <person name="Muchugi A."/>
            <person name="Goodstein D."/>
            <person name="Egesi C.N."/>
            <person name="Featherston J."/>
            <person name="Asfaw A."/>
            <person name="Simpson G.G."/>
            <person name="Dolezel J."/>
            <person name="Hendre P.S."/>
            <person name="Van Deynze A."/>
            <person name="Kumar P.L."/>
            <person name="Obidiegwu J.E."/>
            <person name="Bhattacharjee R."/>
            <person name="Rokhsar D.S."/>
        </authorList>
    </citation>
    <scope>NUCLEOTIDE SEQUENCE [LARGE SCALE GENOMIC DNA]</scope>
    <source>
        <strain evidence="2">cv. TDa95/00328</strain>
    </source>
</reference>
<dbReference type="EMBL" id="CM037014">
    <property type="protein sequence ID" value="KAH7686662.1"/>
    <property type="molecule type" value="Genomic_DNA"/>
</dbReference>
<protein>
    <submittedName>
        <fullName evidence="1">Dynein ATPase protein</fullName>
        <ecNumber evidence="1">5.6.1.2</ecNumber>
    </submittedName>
</protein>
<evidence type="ECO:0000313" key="1">
    <source>
        <dbReference type="EMBL" id="KAH7686662.1"/>
    </source>
</evidence>
<comment type="caution">
    <text evidence="1">The sequence shown here is derived from an EMBL/GenBank/DDBJ whole genome shotgun (WGS) entry which is preliminary data.</text>
</comment>
<keyword evidence="1" id="KW-0413">Isomerase</keyword>